<dbReference type="InterPro" id="IPR013780">
    <property type="entry name" value="Glyco_hydro_b"/>
</dbReference>
<dbReference type="InterPro" id="IPR013784">
    <property type="entry name" value="Carb-bd-like_fold"/>
</dbReference>
<dbReference type="Gene3D" id="2.60.40.1180">
    <property type="entry name" value="Golgi alpha-mannosidase II"/>
    <property type="match status" value="1"/>
</dbReference>
<evidence type="ECO:0000256" key="1">
    <source>
        <dbReference type="ARBA" id="ARBA00008061"/>
    </source>
</evidence>
<keyword evidence="5 11" id="KW-0326">Glycosidase</keyword>
<dbReference type="SMART" id="SM00642">
    <property type="entry name" value="Aamy"/>
    <property type="match status" value="1"/>
</dbReference>
<sequence>MRAVSAEATTELIIHYKPADKDTRDWSLWVWEDGKDGKPYKFTGYDAFGKVGKISLAGSVKKAGFIVRTEDWQKDVPGDRFIENIAGAAEIWLLPGDSRIYTSNPEEPEGPAKSFDEVKVKLHYFRYDDKYDGWNVWGWAEGKDGASYPLNGEDEYGKYAEFTVPNTKDSKRIGFVLRLSDASSDWANREFSDRFIEKINDDGTAEIWIAQNQEPVYYKDYYVDKSPKIIKAQLDDARVISFETNIPFPISGSGDEGFTLKTGDIQIPIASVKPINPDDKGVTRLARLTTSVDLDLRSSYTLVKENYLQATVTLGKIFGSASFDKTFYYAGNDLGATYTKAKTKFRVWAPTAAEAKLVVYAKWNDASGQEIAMTKAEKGTWTASLAGDQKGKFYTYKVLVNGKWNEAADPYASSVALNGDRGAIIDWAATDPKGWSTQKKPPFKNSVDAIIYELHVRDLSIAANSGIKNKGKFLGLTETGTKGPGGTKTGLDHIKDLGVTHVQLLPIYDYATVDESKLNTPQYNWGYDPKNYNAPEGSYSSNPADPSARVRELKQAVQALHQNGLRVIMDVVYNHVYSVDASNLEKLVPGYYFRYDENGKLSNGSGVNNDTASDHSMVRKLIVDSVKHWAKDYKLDGFRFDLMGIHDIETMNQVRKALDQIDPSIITIGEGWILGTALDSSLKANQPNAAKLPRIGQFNDSFRDSTKGSAFLLDQTGFVSGNYSVENSVKGGIVGGITYQPNIAQFAKSPDQSVNYVEAHDNNTLWDKLAFSNPKDSEATRIKMHKLATTVTLTSQGIPFLHAGQEFLRTKGGNGNSYNSSDAVNQLDWTRKAKYQSVVDYYKGVIALRKAHPAFRMTSAADIKKNLKFLNTKSGLIGYTIDGRAARDSWAKIAVFHNALRQPQQVTLPKGKWKIVVNGEKAGTKAISSVKGTTVTVPALSSMVLYSQ</sequence>
<protein>
    <recommendedName>
        <fullName evidence="7">pullulanase</fullName>
        <ecNumber evidence="7">3.2.1.41</ecNumber>
    </recommendedName>
    <alternativeName>
        <fullName evidence="8">Alpha-dextrin endo-1,6-alpha-glucosidase</fullName>
    </alternativeName>
    <alternativeName>
        <fullName evidence="9">Pullulan 6-glucanohydrolase</fullName>
    </alternativeName>
</protein>
<keyword evidence="2" id="KW-0732">Signal</keyword>
<keyword evidence="3 11" id="KW-0378">Hydrolase</keyword>
<evidence type="ECO:0000256" key="6">
    <source>
        <dbReference type="ARBA" id="ARBA00023965"/>
    </source>
</evidence>
<name>A0A398CVS6_9BACL</name>
<dbReference type="EMBL" id="QXJM01000039">
    <property type="protein sequence ID" value="RIE03124.1"/>
    <property type="molecule type" value="Genomic_DNA"/>
</dbReference>
<evidence type="ECO:0000256" key="4">
    <source>
        <dbReference type="ARBA" id="ARBA00022837"/>
    </source>
</evidence>
<evidence type="ECO:0000256" key="7">
    <source>
        <dbReference type="ARBA" id="ARBA00024062"/>
    </source>
</evidence>
<evidence type="ECO:0000256" key="2">
    <source>
        <dbReference type="ARBA" id="ARBA00022729"/>
    </source>
</evidence>
<dbReference type="InterPro" id="IPR017853">
    <property type="entry name" value="GH"/>
</dbReference>
<dbReference type="GO" id="GO:0005975">
    <property type="term" value="P:carbohydrate metabolic process"/>
    <property type="evidence" value="ECO:0007669"/>
    <property type="project" value="InterPro"/>
</dbReference>
<dbReference type="CDD" id="cd10315">
    <property type="entry name" value="CBM41_pullulanase"/>
    <property type="match status" value="2"/>
</dbReference>
<dbReference type="InterPro" id="IPR049117">
    <property type="entry name" value="pulA_all-beta"/>
</dbReference>
<dbReference type="Pfam" id="PF00128">
    <property type="entry name" value="Alpha-amylase"/>
    <property type="match status" value="1"/>
</dbReference>
<dbReference type="Pfam" id="PF03714">
    <property type="entry name" value="PUD"/>
    <property type="match status" value="2"/>
</dbReference>
<dbReference type="GO" id="GO:0030246">
    <property type="term" value="F:carbohydrate binding"/>
    <property type="evidence" value="ECO:0007669"/>
    <property type="project" value="InterPro"/>
</dbReference>
<dbReference type="PANTHER" id="PTHR43002">
    <property type="entry name" value="GLYCOGEN DEBRANCHING ENZYME"/>
    <property type="match status" value="1"/>
</dbReference>
<dbReference type="Pfam" id="PF02922">
    <property type="entry name" value="CBM_48"/>
    <property type="match status" value="1"/>
</dbReference>
<dbReference type="InterPro" id="IPR013783">
    <property type="entry name" value="Ig-like_fold"/>
</dbReference>
<proteinExistence type="inferred from homology"/>
<reference evidence="11 12" key="1">
    <citation type="submission" date="2018-09" db="EMBL/GenBank/DDBJ databases">
        <title>Cohnella cavernae sp. nov., isolated from a karst cave.</title>
        <authorList>
            <person name="Zhu H."/>
        </authorList>
    </citation>
    <scope>NUCLEOTIDE SEQUENCE [LARGE SCALE GENOMIC DNA]</scope>
    <source>
        <strain evidence="11 12">K2E09-144</strain>
    </source>
</reference>
<dbReference type="Gene3D" id="3.20.20.80">
    <property type="entry name" value="Glycosidases"/>
    <property type="match status" value="1"/>
</dbReference>
<dbReference type="OrthoDB" id="9761875at2"/>
<dbReference type="Proteomes" id="UP000266340">
    <property type="component" value="Unassembled WGS sequence"/>
</dbReference>
<dbReference type="Gene3D" id="2.60.40.10">
    <property type="entry name" value="Immunoglobulins"/>
    <property type="match status" value="1"/>
</dbReference>
<evidence type="ECO:0000313" key="11">
    <source>
        <dbReference type="EMBL" id="RIE03124.1"/>
    </source>
</evidence>
<dbReference type="CDD" id="cd11341">
    <property type="entry name" value="AmyAc_Pullulanase_LD-like"/>
    <property type="match status" value="1"/>
</dbReference>
<evidence type="ECO:0000256" key="8">
    <source>
        <dbReference type="ARBA" id="ARBA00029618"/>
    </source>
</evidence>
<evidence type="ECO:0000313" key="12">
    <source>
        <dbReference type="Proteomes" id="UP000266340"/>
    </source>
</evidence>
<dbReference type="InterPro" id="IPR014756">
    <property type="entry name" value="Ig_E-set"/>
</dbReference>
<comment type="catalytic activity">
    <reaction evidence="6">
        <text>Hydrolysis of (1-&gt;6)-alpha-D-glucosidic linkages in pullulan, amylopectin and glycogen, and in the alpha- and beta-limit dextrins of amylopectin and glycogen.</text>
        <dbReference type="EC" id="3.2.1.41"/>
    </reaction>
</comment>
<dbReference type="SUPFAM" id="SSF49452">
    <property type="entry name" value="Starch-binding domain-like"/>
    <property type="match status" value="2"/>
</dbReference>
<organism evidence="11 12">
    <name type="scientific">Cohnella faecalis</name>
    <dbReference type="NCBI Taxonomy" id="2315694"/>
    <lineage>
        <taxon>Bacteria</taxon>
        <taxon>Bacillati</taxon>
        <taxon>Bacillota</taxon>
        <taxon>Bacilli</taxon>
        <taxon>Bacillales</taxon>
        <taxon>Paenibacillaceae</taxon>
        <taxon>Cohnella</taxon>
    </lineage>
</organism>
<evidence type="ECO:0000259" key="10">
    <source>
        <dbReference type="SMART" id="SM00642"/>
    </source>
</evidence>
<dbReference type="GO" id="GO:0051060">
    <property type="term" value="F:pullulanase activity"/>
    <property type="evidence" value="ECO:0007669"/>
    <property type="project" value="UniProtKB-EC"/>
</dbReference>
<dbReference type="EC" id="3.2.1.41" evidence="7"/>
<evidence type="ECO:0000256" key="3">
    <source>
        <dbReference type="ARBA" id="ARBA00022801"/>
    </source>
</evidence>
<dbReference type="InterPro" id="IPR005323">
    <property type="entry name" value="CBM41_pullulanase"/>
</dbReference>
<dbReference type="InterPro" id="IPR004193">
    <property type="entry name" value="Glyco_hydro_13_N"/>
</dbReference>
<keyword evidence="12" id="KW-1185">Reference proteome</keyword>
<dbReference type="SUPFAM" id="SSF51445">
    <property type="entry name" value="(Trans)glycosidases"/>
    <property type="match status" value="1"/>
</dbReference>
<feature type="domain" description="Glycosyl hydrolase family 13 catalytic" evidence="10">
    <location>
        <begin position="482"/>
        <end position="849"/>
    </location>
</feature>
<comment type="similarity">
    <text evidence="1">Belongs to the glycosyl hydrolase 13 family.</text>
</comment>
<comment type="caution">
    <text evidence="11">The sequence shown here is derived from an EMBL/GenBank/DDBJ whole genome shotgun (WGS) entry which is preliminary data.</text>
</comment>
<evidence type="ECO:0000256" key="9">
    <source>
        <dbReference type="ARBA" id="ARBA00031076"/>
    </source>
</evidence>
<dbReference type="AlphaFoldDB" id="A0A398CVS6"/>
<keyword evidence="4" id="KW-0106">Calcium</keyword>
<dbReference type="InterPro" id="IPR011840">
    <property type="entry name" value="PulA_typeI"/>
</dbReference>
<dbReference type="InterPro" id="IPR006047">
    <property type="entry name" value="GH13_cat_dom"/>
</dbReference>
<dbReference type="Gene3D" id="2.60.40.1110">
    <property type="match status" value="2"/>
</dbReference>
<evidence type="ECO:0000256" key="5">
    <source>
        <dbReference type="ARBA" id="ARBA00023295"/>
    </source>
</evidence>
<dbReference type="CDD" id="cd02860">
    <property type="entry name" value="E_set_Pullulanase"/>
    <property type="match status" value="1"/>
</dbReference>
<dbReference type="SUPFAM" id="SSF81296">
    <property type="entry name" value="E set domains"/>
    <property type="match status" value="1"/>
</dbReference>
<gene>
    <name evidence="11" type="primary">pulA</name>
    <name evidence="11" type="ORF">D3H35_13455</name>
</gene>
<dbReference type="Pfam" id="PF21653">
    <property type="entry name" value="pulA_all-beta"/>
    <property type="match status" value="1"/>
</dbReference>
<accession>A0A398CVS6</accession>
<dbReference type="NCBIfam" id="TIGR02104">
    <property type="entry name" value="pulA_typeI"/>
    <property type="match status" value="1"/>
</dbReference>